<evidence type="ECO:0000313" key="3">
    <source>
        <dbReference type="Proteomes" id="UP000598217"/>
    </source>
</evidence>
<keyword evidence="1" id="KW-1133">Transmembrane helix</keyword>
<reference evidence="2 3" key="1">
    <citation type="submission" date="2020-10" db="EMBL/GenBank/DDBJ databases">
        <title>Sequencing the genomes of 1000 actinobacteria strains.</title>
        <authorList>
            <person name="Klenk H.-P."/>
        </authorList>
    </citation>
    <scope>NUCLEOTIDE SEQUENCE [LARGE SCALE GENOMIC DNA]</scope>
    <source>
        <strain evidence="2 3">DSM 45157</strain>
    </source>
</reference>
<keyword evidence="1" id="KW-0812">Transmembrane</keyword>
<sequence length="35" mass="3658">MSPEANSHVRALEARLALPVLASAIVSVPAVFLDL</sequence>
<evidence type="ECO:0000313" key="2">
    <source>
        <dbReference type="EMBL" id="MBE1457239.1"/>
    </source>
</evidence>
<feature type="transmembrane region" description="Helical" evidence="1">
    <location>
        <begin position="12"/>
        <end position="33"/>
    </location>
</feature>
<gene>
    <name evidence="2" type="ORF">H4W79_001453</name>
</gene>
<keyword evidence="3" id="KW-1185">Reference proteome</keyword>
<keyword evidence="1" id="KW-0472">Membrane</keyword>
<comment type="caution">
    <text evidence="2">The sequence shown here is derived from an EMBL/GenBank/DDBJ whole genome shotgun (WGS) entry which is preliminary data.</text>
</comment>
<organism evidence="2 3">
    <name type="scientific">Nocardiopsis terrae</name>
    <dbReference type="NCBI Taxonomy" id="372655"/>
    <lineage>
        <taxon>Bacteria</taxon>
        <taxon>Bacillati</taxon>
        <taxon>Actinomycetota</taxon>
        <taxon>Actinomycetes</taxon>
        <taxon>Streptosporangiales</taxon>
        <taxon>Nocardiopsidaceae</taxon>
        <taxon>Nocardiopsis</taxon>
    </lineage>
</organism>
<dbReference type="Proteomes" id="UP000598217">
    <property type="component" value="Unassembled WGS sequence"/>
</dbReference>
<name>A0ABR9HDX7_9ACTN</name>
<dbReference type="EMBL" id="JADBDY010000001">
    <property type="protein sequence ID" value="MBE1457239.1"/>
    <property type="molecule type" value="Genomic_DNA"/>
</dbReference>
<accession>A0ABR9HDX7</accession>
<protein>
    <recommendedName>
        <fullName evidence="4">MFS transporter</fullName>
    </recommendedName>
</protein>
<evidence type="ECO:0008006" key="4">
    <source>
        <dbReference type="Google" id="ProtNLM"/>
    </source>
</evidence>
<proteinExistence type="predicted"/>
<evidence type="ECO:0000256" key="1">
    <source>
        <dbReference type="SAM" id="Phobius"/>
    </source>
</evidence>